<evidence type="ECO:0000313" key="6">
    <source>
        <dbReference type="Proteomes" id="UP001379533"/>
    </source>
</evidence>
<feature type="chain" id="PRO_5046645887" evidence="3">
    <location>
        <begin position="21"/>
        <end position="110"/>
    </location>
</feature>
<dbReference type="InterPro" id="IPR001064">
    <property type="entry name" value="Beta/gamma_crystallin"/>
</dbReference>
<dbReference type="InterPro" id="IPR011024">
    <property type="entry name" value="G_crystallin-like"/>
</dbReference>
<protein>
    <submittedName>
        <fullName evidence="5">Beta/gamma crystallin family protein</fullName>
    </submittedName>
</protein>
<evidence type="ECO:0000256" key="1">
    <source>
        <dbReference type="ARBA" id="ARBA00009646"/>
    </source>
</evidence>
<dbReference type="PROSITE" id="PS51257">
    <property type="entry name" value="PROKAR_LIPOPROTEIN"/>
    <property type="match status" value="1"/>
</dbReference>
<dbReference type="EMBL" id="CP089982">
    <property type="protein sequence ID" value="WXA90471.1"/>
    <property type="molecule type" value="Genomic_DNA"/>
</dbReference>
<organism evidence="5 6">
    <name type="scientific">Pendulispora brunnea</name>
    <dbReference type="NCBI Taxonomy" id="2905690"/>
    <lineage>
        <taxon>Bacteria</taxon>
        <taxon>Pseudomonadati</taxon>
        <taxon>Myxococcota</taxon>
        <taxon>Myxococcia</taxon>
        <taxon>Myxococcales</taxon>
        <taxon>Sorangiineae</taxon>
        <taxon>Pendulisporaceae</taxon>
        <taxon>Pendulispora</taxon>
    </lineage>
</organism>
<reference evidence="5 6" key="1">
    <citation type="submission" date="2021-12" db="EMBL/GenBank/DDBJ databases">
        <title>Discovery of the Pendulisporaceae a myxobacterial family with distinct sporulation behavior and unique specialized metabolism.</title>
        <authorList>
            <person name="Garcia R."/>
            <person name="Popoff A."/>
            <person name="Bader C.D."/>
            <person name="Loehr J."/>
            <person name="Walesch S."/>
            <person name="Walt C."/>
            <person name="Boldt J."/>
            <person name="Bunk B."/>
            <person name="Haeckl F.J.F.P.J."/>
            <person name="Gunesch A.P."/>
            <person name="Birkelbach J."/>
            <person name="Nuebel U."/>
            <person name="Pietschmann T."/>
            <person name="Bach T."/>
            <person name="Mueller R."/>
        </authorList>
    </citation>
    <scope>NUCLEOTIDE SEQUENCE [LARGE SCALE GENOMIC DNA]</scope>
    <source>
        <strain evidence="5 6">MSr12523</strain>
    </source>
</reference>
<evidence type="ECO:0000313" key="5">
    <source>
        <dbReference type="EMBL" id="WXA90471.1"/>
    </source>
</evidence>
<dbReference type="PROSITE" id="PS50915">
    <property type="entry name" value="CRYSTALLIN_BETA_GAMMA"/>
    <property type="match status" value="1"/>
</dbReference>
<dbReference type="Gene3D" id="2.60.20.10">
    <property type="entry name" value="Crystallins"/>
    <property type="match status" value="1"/>
</dbReference>
<dbReference type="RefSeq" id="WP_394841085.1">
    <property type="nucleotide sequence ID" value="NZ_CP089982.1"/>
</dbReference>
<gene>
    <name evidence="5" type="ORF">LZC95_28920</name>
</gene>
<evidence type="ECO:0000256" key="2">
    <source>
        <dbReference type="ARBA" id="ARBA00022737"/>
    </source>
</evidence>
<dbReference type="Pfam" id="PF00030">
    <property type="entry name" value="Crystall"/>
    <property type="match status" value="1"/>
</dbReference>
<sequence length="110" mass="12526">MKITLSNILCLFLAAFSLMACTIHLDDEDRTVTVYTDPSFRGQREQRTEREGKCANVPDSVNDRVESIACNGDITVYEHEDCRGASRRFTCDIPNLNDFGWADRISSIRF</sequence>
<feature type="domain" description="Beta/gamma crystallin 'Greek key'" evidence="4">
    <location>
        <begin position="72"/>
        <end position="110"/>
    </location>
</feature>
<feature type="signal peptide" evidence="3">
    <location>
        <begin position="1"/>
        <end position="20"/>
    </location>
</feature>
<dbReference type="SUPFAM" id="SSF49695">
    <property type="entry name" value="gamma-Crystallin-like"/>
    <property type="match status" value="1"/>
</dbReference>
<keyword evidence="3" id="KW-0732">Signal</keyword>
<keyword evidence="6" id="KW-1185">Reference proteome</keyword>
<accession>A0ABZ2K2A5</accession>
<proteinExistence type="inferred from homology"/>
<evidence type="ECO:0000256" key="3">
    <source>
        <dbReference type="SAM" id="SignalP"/>
    </source>
</evidence>
<comment type="similarity">
    <text evidence="1">Belongs to the beta/gamma-crystallin family.</text>
</comment>
<dbReference type="Proteomes" id="UP001379533">
    <property type="component" value="Chromosome"/>
</dbReference>
<name>A0ABZ2K2A5_9BACT</name>
<keyword evidence="2" id="KW-0677">Repeat</keyword>
<evidence type="ECO:0000259" key="4">
    <source>
        <dbReference type="PROSITE" id="PS50915"/>
    </source>
</evidence>